<name>A0A8K0G3Y6_IGNLU</name>
<dbReference type="InterPro" id="IPR036390">
    <property type="entry name" value="WH_DNA-bd_sf"/>
</dbReference>
<evidence type="ECO:0000313" key="9">
    <source>
        <dbReference type="Proteomes" id="UP000801492"/>
    </source>
</evidence>
<dbReference type="GO" id="GO:0000987">
    <property type="term" value="F:cis-regulatory region sequence-specific DNA binding"/>
    <property type="evidence" value="ECO:0007669"/>
    <property type="project" value="TreeGrafter"/>
</dbReference>
<evidence type="ECO:0000256" key="6">
    <source>
        <dbReference type="PROSITE-ProRule" id="PRU00089"/>
    </source>
</evidence>
<dbReference type="GO" id="GO:0003700">
    <property type="term" value="F:DNA-binding transcription factor activity"/>
    <property type="evidence" value="ECO:0007669"/>
    <property type="project" value="InterPro"/>
</dbReference>
<dbReference type="SMART" id="SM00339">
    <property type="entry name" value="FH"/>
    <property type="match status" value="1"/>
</dbReference>
<dbReference type="Pfam" id="PF00250">
    <property type="entry name" value="Forkhead"/>
    <property type="match status" value="1"/>
</dbReference>
<dbReference type="PANTHER" id="PTHR13962">
    <property type="entry name" value="FORKHEAD BOX PROTEIN N3-LIKE PROTEIN-RELATED"/>
    <property type="match status" value="1"/>
</dbReference>
<gene>
    <name evidence="8" type="ORF">ILUMI_21351</name>
</gene>
<evidence type="ECO:0000256" key="4">
    <source>
        <dbReference type="ARBA" id="ARBA00023163"/>
    </source>
</evidence>
<evidence type="ECO:0000259" key="7">
    <source>
        <dbReference type="PROSITE" id="PS50039"/>
    </source>
</evidence>
<feature type="domain" description="Fork-head" evidence="7">
    <location>
        <begin position="251"/>
        <end position="323"/>
    </location>
</feature>
<organism evidence="8 9">
    <name type="scientific">Ignelater luminosus</name>
    <name type="common">Cucubano</name>
    <name type="synonym">Pyrophorus luminosus</name>
    <dbReference type="NCBI Taxonomy" id="2038154"/>
    <lineage>
        <taxon>Eukaryota</taxon>
        <taxon>Metazoa</taxon>
        <taxon>Ecdysozoa</taxon>
        <taxon>Arthropoda</taxon>
        <taxon>Hexapoda</taxon>
        <taxon>Insecta</taxon>
        <taxon>Pterygota</taxon>
        <taxon>Neoptera</taxon>
        <taxon>Endopterygota</taxon>
        <taxon>Coleoptera</taxon>
        <taxon>Polyphaga</taxon>
        <taxon>Elateriformia</taxon>
        <taxon>Elateroidea</taxon>
        <taxon>Elateridae</taxon>
        <taxon>Agrypninae</taxon>
        <taxon>Pyrophorini</taxon>
        <taxon>Ignelater</taxon>
    </lineage>
</organism>
<dbReference type="PROSITE" id="PS00658">
    <property type="entry name" value="FORK_HEAD_2"/>
    <property type="match status" value="1"/>
</dbReference>
<dbReference type="CDD" id="cd00059">
    <property type="entry name" value="FH_FOX"/>
    <property type="match status" value="1"/>
</dbReference>
<keyword evidence="9" id="KW-1185">Reference proteome</keyword>
<dbReference type="SUPFAM" id="SSF46785">
    <property type="entry name" value="Winged helix' DNA-binding domain"/>
    <property type="match status" value="1"/>
</dbReference>
<evidence type="ECO:0000256" key="5">
    <source>
        <dbReference type="ARBA" id="ARBA00023242"/>
    </source>
</evidence>
<dbReference type="PRINTS" id="PR00053">
    <property type="entry name" value="FORKHEAD"/>
</dbReference>
<keyword evidence="4" id="KW-0804">Transcription</keyword>
<evidence type="ECO:0000256" key="1">
    <source>
        <dbReference type="ARBA" id="ARBA00004123"/>
    </source>
</evidence>
<dbReference type="Proteomes" id="UP000801492">
    <property type="component" value="Unassembled WGS sequence"/>
</dbReference>
<dbReference type="GO" id="GO:0005634">
    <property type="term" value="C:nucleus"/>
    <property type="evidence" value="ECO:0007669"/>
    <property type="project" value="UniProtKB-SubCell"/>
</dbReference>
<dbReference type="PROSITE" id="PS50039">
    <property type="entry name" value="FORK_HEAD_3"/>
    <property type="match status" value="1"/>
</dbReference>
<dbReference type="OrthoDB" id="5954824at2759"/>
<dbReference type="InterPro" id="IPR036388">
    <property type="entry name" value="WH-like_DNA-bd_sf"/>
</dbReference>
<comment type="caution">
    <text evidence="8">The sequence shown here is derived from an EMBL/GenBank/DDBJ whole genome shotgun (WGS) entry which is preliminary data.</text>
</comment>
<dbReference type="InterPro" id="IPR030456">
    <property type="entry name" value="TF_fork_head_CS_2"/>
</dbReference>
<dbReference type="EMBL" id="VTPC01090128">
    <property type="protein sequence ID" value="KAF2884818.1"/>
    <property type="molecule type" value="Genomic_DNA"/>
</dbReference>
<protein>
    <recommendedName>
        <fullName evidence="7">Fork-head domain-containing protein</fullName>
    </recommendedName>
</protein>
<keyword evidence="5 6" id="KW-0539">Nucleus</keyword>
<dbReference type="PANTHER" id="PTHR13962:SF17">
    <property type="entry name" value="FORKHEAD BOX PROTEIN N4"/>
    <property type="match status" value="1"/>
</dbReference>
<keyword evidence="3 6" id="KW-0238">DNA-binding</keyword>
<dbReference type="InterPro" id="IPR001766">
    <property type="entry name" value="Fork_head_dom"/>
</dbReference>
<sequence length="474" mass="53197">MNKHNHLIIRNEIALAGQIGNTKINVPPKWDNVDIGGAGDATATLSNQTKFRKAFTQNNGCSLPQIAIKRKNNDSPSSMNTEVVLLNGSWDTSNKIPNIIAEMHNVNIEELQALQNTWGSKLAEPSAKLNMGHCVTPSPRGSDSGIEGDCTDGNLSWLLNYRIHELPPVPDCTSSDQHQQPNGVISTSTTSNSKVNQVYIAENIPKQYFEQHNVQNVNIARIISDKQPNSLSKEESGKMHGHTYRYSGPKKPPFTYTELIEHALNEKGELTVSGIYQWISDHFPFYKQNDDRWKNSVRHNLSINPHFRKGNKAVHGAGHLWTIAQREDKKTWNIKKQRMQQFIQTSFNDYNKDHQLEMELETATASILPETNEGDLNDFNRNGLTTMNNETNDKQQNIEIEYVNVIDVTNGLGDFLCPPVPKEQVVEECGLGGDYLITDLNPTALGLNISDAEIITGGNLYDDLNFQCYELQND</sequence>
<comment type="subcellular location">
    <subcellularLocation>
        <location evidence="1 6">Nucleus</location>
    </subcellularLocation>
</comment>
<evidence type="ECO:0000256" key="3">
    <source>
        <dbReference type="ARBA" id="ARBA00023125"/>
    </source>
</evidence>
<feature type="DNA-binding region" description="Fork-head" evidence="6">
    <location>
        <begin position="251"/>
        <end position="323"/>
    </location>
</feature>
<keyword evidence="2" id="KW-0805">Transcription regulation</keyword>
<reference evidence="8" key="1">
    <citation type="submission" date="2019-08" db="EMBL/GenBank/DDBJ databases">
        <title>The genome of the North American firefly Photinus pyralis.</title>
        <authorList>
            <consortium name="Photinus pyralis genome working group"/>
            <person name="Fallon T.R."/>
            <person name="Sander Lower S.E."/>
            <person name="Weng J.-K."/>
        </authorList>
    </citation>
    <scope>NUCLEOTIDE SEQUENCE</scope>
    <source>
        <strain evidence="8">TRF0915ILg1</strain>
        <tissue evidence="8">Whole body</tissue>
    </source>
</reference>
<proteinExistence type="predicted"/>
<dbReference type="Gene3D" id="1.10.10.10">
    <property type="entry name" value="Winged helix-like DNA-binding domain superfamily/Winged helix DNA-binding domain"/>
    <property type="match status" value="1"/>
</dbReference>
<accession>A0A8K0G3Y6</accession>
<dbReference type="InterPro" id="IPR047119">
    <property type="entry name" value="FOXN2/3-like"/>
</dbReference>
<evidence type="ECO:0000256" key="2">
    <source>
        <dbReference type="ARBA" id="ARBA00023015"/>
    </source>
</evidence>
<evidence type="ECO:0000313" key="8">
    <source>
        <dbReference type="EMBL" id="KAF2884818.1"/>
    </source>
</evidence>
<dbReference type="AlphaFoldDB" id="A0A8K0G3Y6"/>